<dbReference type="InterPro" id="IPR036709">
    <property type="entry name" value="Autotransporte_beta_dom_sf"/>
</dbReference>
<dbReference type="Proteomes" id="UP001595692">
    <property type="component" value="Unassembled WGS sequence"/>
</dbReference>
<evidence type="ECO:0000313" key="2">
    <source>
        <dbReference type="EMBL" id="MFC3914264.1"/>
    </source>
</evidence>
<evidence type="ECO:0008006" key="4">
    <source>
        <dbReference type="Google" id="ProtNLM"/>
    </source>
</evidence>
<keyword evidence="3" id="KW-1185">Reference proteome</keyword>
<evidence type="ECO:0000256" key="1">
    <source>
        <dbReference type="SAM" id="SignalP"/>
    </source>
</evidence>
<evidence type="ECO:0000313" key="3">
    <source>
        <dbReference type="Proteomes" id="UP001595692"/>
    </source>
</evidence>
<protein>
    <recommendedName>
        <fullName evidence="4">Autotransporter domain-containing protein</fullName>
    </recommendedName>
</protein>
<keyword evidence="1" id="KW-0732">Signal</keyword>
<sequence>MVRHRRRLWLPVLMLLLSHSGYASESILQKQANAAISLMTFTVTPDITASNLSINDNSSGKTDLLLSQFGGGATLDDEYPIYLEGNVGFSRYDPSFLIRDEGEGVEIPTRWNTLSVSGGLGWDMRVYSDWVLRPIVNVALGTVASDIRIADWIFDQYRTTDSSFLDSGRLNTFGLGGALMLDYESYSDKQDIDVEMRYSYIHLQSFGSTSTVVKGEANAENLGLYLRRRAPTGLELLSRPLRYVLEGARTEYFGTQRGLLGFNALNSLGLGVEVDSSKYDIWITRTRLVGRYMFGENTSGYSIGLAVSF</sequence>
<accession>A0ABV8CQA0</accession>
<dbReference type="SUPFAM" id="SSF103515">
    <property type="entry name" value="Autotransporter"/>
    <property type="match status" value="1"/>
</dbReference>
<feature type="signal peptide" evidence="1">
    <location>
        <begin position="1"/>
        <end position="23"/>
    </location>
</feature>
<dbReference type="RefSeq" id="WP_377152953.1">
    <property type="nucleotide sequence ID" value="NZ_JBHSAF010000014.1"/>
</dbReference>
<feature type="chain" id="PRO_5047263875" description="Autotransporter domain-containing protein" evidence="1">
    <location>
        <begin position="24"/>
        <end position="309"/>
    </location>
</feature>
<organism evidence="2 3">
    <name type="scientific">Pseudaeromonas sharmana</name>
    <dbReference type="NCBI Taxonomy" id="328412"/>
    <lineage>
        <taxon>Bacteria</taxon>
        <taxon>Pseudomonadati</taxon>
        <taxon>Pseudomonadota</taxon>
        <taxon>Gammaproteobacteria</taxon>
        <taxon>Aeromonadales</taxon>
        <taxon>Aeromonadaceae</taxon>
        <taxon>Pseudaeromonas</taxon>
    </lineage>
</organism>
<proteinExistence type="predicted"/>
<reference evidence="3" key="1">
    <citation type="journal article" date="2019" name="Int. J. Syst. Evol. Microbiol.">
        <title>The Global Catalogue of Microorganisms (GCM) 10K type strain sequencing project: providing services to taxonomists for standard genome sequencing and annotation.</title>
        <authorList>
            <consortium name="The Broad Institute Genomics Platform"/>
            <consortium name="The Broad Institute Genome Sequencing Center for Infectious Disease"/>
            <person name="Wu L."/>
            <person name="Ma J."/>
        </authorList>
    </citation>
    <scope>NUCLEOTIDE SEQUENCE [LARGE SCALE GENOMIC DNA]</scope>
    <source>
        <strain evidence="3">CCUG 54939</strain>
    </source>
</reference>
<name>A0ABV8CQA0_9GAMM</name>
<comment type="caution">
    <text evidence="2">The sequence shown here is derived from an EMBL/GenBank/DDBJ whole genome shotgun (WGS) entry which is preliminary data.</text>
</comment>
<gene>
    <name evidence="2" type="ORF">ACFOSS_12390</name>
</gene>
<dbReference type="Gene3D" id="2.40.128.130">
    <property type="entry name" value="Autotransporter beta-domain"/>
    <property type="match status" value="1"/>
</dbReference>
<dbReference type="EMBL" id="JBHSAF010000014">
    <property type="protein sequence ID" value="MFC3914264.1"/>
    <property type="molecule type" value="Genomic_DNA"/>
</dbReference>